<feature type="region of interest" description="Disordered" evidence="1">
    <location>
        <begin position="1"/>
        <end position="23"/>
    </location>
</feature>
<organism evidence="2">
    <name type="scientific">marine metagenome</name>
    <dbReference type="NCBI Taxonomy" id="408172"/>
    <lineage>
        <taxon>unclassified sequences</taxon>
        <taxon>metagenomes</taxon>
        <taxon>ecological metagenomes</taxon>
    </lineage>
</organism>
<evidence type="ECO:0000313" key="2">
    <source>
        <dbReference type="EMBL" id="SVD28891.1"/>
    </source>
</evidence>
<dbReference type="EMBL" id="UINC01141260">
    <property type="protein sequence ID" value="SVD28891.1"/>
    <property type="molecule type" value="Genomic_DNA"/>
</dbReference>
<reference evidence="2" key="1">
    <citation type="submission" date="2018-05" db="EMBL/GenBank/DDBJ databases">
        <authorList>
            <person name="Lanie J.A."/>
            <person name="Ng W.-L."/>
            <person name="Kazmierczak K.M."/>
            <person name="Andrzejewski T.M."/>
            <person name="Davidsen T.M."/>
            <person name="Wayne K.J."/>
            <person name="Tettelin H."/>
            <person name="Glass J.I."/>
            <person name="Rusch D."/>
            <person name="Podicherti R."/>
            <person name="Tsui H.-C.T."/>
            <person name="Winkler M.E."/>
        </authorList>
    </citation>
    <scope>NUCLEOTIDE SEQUENCE</scope>
</reference>
<gene>
    <name evidence="2" type="ORF">METZ01_LOCUS381745</name>
</gene>
<name>A0A382U534_9ZZZZ</name>
<evidence type="ECO:0000256" key="1">
    <source>
        <dbReference type="SAM" id="MobiDB-lite"/>
    </source>
</evidence>
<protein>
    <submittedName>
        <fullName evidence="2">Uncharacterized protein</fullName>
    </submittedName>
</protein>
<feature type="non-terminal residue" evidence="2">
    <location>
        <position position="23"/>
    </location>
</feature>
<proteinExistence type="predicted"/>
<dbReference type="AlphaFoldDB" id="A0A382U534"/>
<sequence length="23" mass="2802">MIDPRERVAKHRRLSEKAECFTE</sequence>
<accession>A0A382U534</accession>